<name>A0A6C0CYE0_9ZZZZ</name>
<evidence type="ECO:0008006" key="6">
    <source>
        <dbReference type="Google" id="ProtNLM"/>
    </source>
</evidence>
<evidence type="ECO:0000256" key="3">
    <source>
        <dbReference type="ARBA" id="ARBA00022531"/>
    </source>
</evidence>
<reference evidence="5" key="1">
    <citation type="journal article" date="2020" name="Nature">
        <title>Giant virus diversity and host interactions through global metagenomics.</title>
        <authorList>
            <person name="Schulz F."/>
            <person name="Roux S."/>
            <person name="Paez-Espino D."/>
            <person name="Jungbluth S."/>
            <person name="Walsh D.A."/>
            <person name="Denef V.J."/>
            <person name="McMahon K.D."/>
            <person name="Konstantinidis K.T."/>
            <person name="Eloe-Fadrosh E.A."/>
            <person name="Kyrpides N.C."/>
            <person name="Woyke T."/>
        </authorList>
    </citation>
    <scope>NUCLEOTIDE SEQUENCE</scope>
    <source>
        <strain evidence="5">GVMAG-M-3300022752-66</strain>
    </source>
</reference>
<keyword evidence="3" id="KW-0602">Photosynthesis</keyword>
<dbReference type="GO" id="GO:0009765">
    <property type="term" value="P:photosynthesis, light harvesting"/>
    <property type="evidence" value="ECO:0007669"/>
    <property type="project" value="InterPro"/>
</dbReference>
<dbReference type="SUPFAM" id="SSF103511">
    <property type="entry name" value="Chlorophyll a-b binding protein"/>
    <property type="match status" value="1"/>
</dbReference>
<accession>A0A6C0CYE0</accession>
<dbReference type="Gene3D" id="1.10.3460.10">
    <property type="entry name" value="Chlorophyll a/b binding protein domain"/>
    <property type="match status" value="1"/>
</dbReference>
<dbReference type="InterPro" id="IPR022796">
    <property type="entry name" value="Chloroa_b-bind"/>
</dbReference>
<sequence length="176" mass="19540">MYSFLGLLFLMFCSVDSFKLTNGVTKPLGYFDPLGFAKDKPPSELVKLREAELKHGRWGMISAVAIPTTELVTHEKGIHVLDKVDSTTLTLFIMLAAVAEFRSMLLGWENPFIYPSRYFTMKGDYPAGDLGLNLPVPFIGSNETFMSNAELNHGRLAMIGSLGMIAQELVTNQPIF</sequence>
<dbReference type="PANTHER" id="PTHR21649">
    <property type="entry name" value="CHLOROPHYLL A/B BINDING PROTEIN"/>
    <property type="match status" value="1"/>
</dbReference>
<dbReference type="GO" id="GO:0016020">
    <property type="term" value="C:membrane"/>
    <property type="evidence" value="ECO:0007669"/>
    <property type="project" value="InterPro"/>
</dbReference>
<organism evidence="5">
    <name type="scientific">viral metagenome</name>
    <dbReference type="NCBI Taxonomy" id="1070528"/>
    <lineage>
        <taxon>unclassified sequences</taxon>
        <taxon>metagenomes</taxon>
        <taxon>organismal metagenomes</taxon>
    </lineage>
</organism>
<proteinExistence type="predicted"/>
<evidence type="ECO:0000256" key="4">
    <source>
        <dbReference type="ARBA" id="ARBA00022640"/>
    </source>
</evidence>
<keyword evidence="2" id="KW-0150">Chloroplast</keyword>
<dbReference type="AlphaFoldDB" id="A0A6C0CYE0"/>
<evidence type="ECO:0000256" key="2">
    <source>
        <dbReference type="ARBA" id="ARBA00022528"/>
    </source>
</evidence>
<keyword evidence="4" id="KW-0934">Plastid</keyword>
<protein>
    <recommendedName>
        <fullName evidence="6">Chlorophyll a-b binding protein, chloroplastic</fullName>
    </recommendedName>
</protein>
<dbReference type="EMBL" id="MN739497">
    <property type="protein sequence ID" value="QHT08485.1"/>
    <property type="molecule type" value="Genomic_DNA"/>
</dbReference>
<evidence type="ECO:0000313" key="5">
    <source>
        <dbReference type="EMBL" id="QHT08485.1"/>
    </source>
</evidence>
<evidence type="ECO:0000256" key="1">
    <source>
        <dbReference type="ARBA" id="ARBA00004474"/>
    </source>
</evidence>
<comment type="subcellular location">
    <subcellularLocation>
        <location evidence="1">Plastid</location>
    </subcellularLocation>
</comment>
<dbReference type="Pfam" id="PF00504">
    <property type="entry name" value="Chloroa_b-bind"/>
    <property type="match status" value="1"/>
</dbReference>
<dbReference type="InterPro" id="IPR001344">
    <property type="entry name" value="Chloro_AB-bd_pln"/>
</dbReference>
<dbReference type="GO" id="GO:0009536">
    <property type="term" value="C:plastid"/>
    <property type="evidence" value="ECO:0007669"/>
    <property type="project" value="UniProtKB-SubCell"/>
</dbReference>